<feature type="signal peptide" evidence="1">
    <location>
        <begin position="1"/>
        <end position="18"/>
    </location>
</feature>
<organism evidence="2 3">
    <name type="scientific">Salinimonas sediminis</name>
    <dbReference type="NCBI Taxonomy" id="2303538"/>
    <lineage>
        <taxon>Bacteria</taxon>
        <taxon>Pseudomonadati</taxon>
        <taxon>Pseudomonadota</taxon>
        <taxon>Gammaproteobacteria</taxon>
        <taxon>Alteromonadales</taxon>
        <taxon>Alteromonadaceae</taxon>
        <taxon>Alteromonas/Salinimonas group</taxon>
        <taxon>Salinimonas</taxon>
    </lineage>
</organism>
<gene>
    <name evidence="2" type="ORF">D0Y50_19215</name>
</gene>
<keyword evidence="1" id="KW-0732">Signal</keyword>
<reference evidence="2 3" key="1">
    <citation type="submission" date="2018-08" db="EMBL/GenBank/DDBJ databases">
        <title>Salinimonas sediminis sp. nov., a piezophilic bacterium isolated from a deep-sea sediment sample from the New Britain Trench.</title>
        <authorList>
            <person name="Cao J."/>
        </authorList>
    </citation>
    <scope>NUCLEOTIDE SEQUENCE [LARGE SCALE GENOMIC DNA]</scope>
    <source>
        <strain evidence="2 3">N102</strain>
    </source>
</reference>
<dbReference type="Proteomes" id="UP000262073">
    <property type="component" value="Chromosome"/>
</dbReference>
<name>A0A346NRY9_9ALTE</name>
<dbReference type="KEGG" id="salm:D0Y50_19215"/>
<proteinExistence type="predicted"/>
<evidence type="ECO:0000256" key="1">
    <source>
        <dbReference type="SAM" id="SignalP"/>
    </source>
</evidence>
<dbReference type="OrthoDB" id="5416480at2"/>
<sequence length="253" mass="28280">MRILALITLLLCSLPTLAKHYIIGAQNIHYYPHYDFQSSVDKGLGWAILEAYAKSSGHQFSYHAMPITRLQRELNKGNVDFIYPDNPQWYAGTDAQYPKTYSGPLVRTLGGTIVRPADVGKGVAYVKRLSFPLGFSPVIWQPRIDAGLLDVVPVNDTMAALELLQRGRVEAANLEYNVVQYIASVTPNLGPFIMDTSLPYVDVGFRLSTLNHPELIADLNVFLAENIPLLQRLYQQYKISPPPEILAQLASTY</sequence>
<dbReference type="AlphaFoldDB" id="A0A346NRY9"/>
<keyword evidence="3" id="KW-1185">Reference proteome</keyword>
<protein>
    <recommendedName>
        <fullName evidence="4">Solute-binding protein family 3/N-terminal domain-containing protein</fullName>
    </recommendedName>
</protein>
<dbReference type="SUPFAM" id="SSF53850">
    <property type="entry name" value="Periplasmic binding protein-like II"/>
    <property type="match status" value="1"/>
</dbReference>
<accession>A0A346NRY9</accession>
<evidence type="ECO:0000313" key="2">
    <source>
        <dbReference type="EMBL" id="AXR08296.1"/>
    </source>
</evidence>
<dbReference type="RefSeq" id="WP_117318544.1">
    <property type="nucleotide sequence ID" value="NZ_CP031769.1"/>
</dbReference>
<evidence type="ECO:0008006" key="4">
    <source>
        <dbReference type="Google" id="ProtNLM"/>
    </source>
</evidence>
<evidence type="ECO:0000313" key="3">
    <source>
        <dbReference type="Proteomes" id="UP000262073"/>
    </source>
</evidence>
<feature type="chain" id="PRO_5016847655" description="Solute-binding protein family 3/N-terminal domain-containing protein" evidence="1">
    <location>
        <begin position="19"/>
        <end position="253"/>
    </location>
</feature>
<dbReference type="Gene3D" id="3.40.190.10">
    <property type="entry name" value="Periplasmic binding protein-like II"/>
    <property type="match status" value="2"/>
</dbReference>
<dbReference type="EMBL" id="CP031769">
    <property type="protein sequence ID" value="AXR08296.1"/>
    <property type="molecule type" value="Genomic_DNA"/>
</dbReference>